<evidence type="ECO:0000256" key="1">
    <source>
        <dbReference type="ARBA" id="ARBA00000085"/>
    </source>
</evidence>
<dbReference type="InterPro" id="IPR050736">
    <property type="entry name" value="Sensor_HK_Regulatory"/>
</dbReference>
<dbReference type="SMART" id="SM00091">
    <property type="entry name" value="PAS"/>
    <property type="match status" value="1"/>
</dbReference>
<dbReference type="PANTHER" id="PTHR43711:SF1">
    <property type="entry name" value="HISTIDINE KINASE 1"/>
    <property type="match status" value="1"/>
</dbReference>
<keyword evidence="5 10" id="KW-0418">Kinase</keyword>
<dbReference type="InterPro" id="IPR036097">
    <property type="entry name" value="HisK_dim/P_sf"/>
</dbReference>
<dbReference type="InterPro" id="IPR003661">
    <property type="entry name" value="HisK_dim/P_dom"/>
</dbReference>
<dbReference type="CDD" id="cd00075">
    <property type="entry name" value="HATPase"/>
    <property type="match status" value="1"/>
</dbReference>
<dbReference type="SUPFAM" id="SSF47384">
    <property type="entry name" value="Homodimeric domain of signal transducing histidine kinase"/>
    <property type="match status" value="1"/>
</dbReference>
<dbReference type="AlphaFoldDB" id="M0P5P3"/>
<feature type="domain" description="Histidine kinase" evidence="7">
    <location>
        <begin position="147"/>
        <end position="340"/>
    </location>
</feature>
<evidence type="ECO:0000256" key="6">
    <source>
        <dbReference type="ARBA" id="ARBA00023012"/>
    </source>
</evidence>
<evidence type="ECO:0000256" key="4">
    <source>
        <dbReference type="ARBA" id="ARBA00022679"/>
    </source>
</evidence>
<dbReference type="PRINTS" id="PR00344">
    <property type="entry name" value="BCTRLSENSOR"/>
</dbReference>
<dbReference type="SMART" id="SM00086">
    <property type="entry name" value="PAC"/>
    <property type="match status" value="1"/>
</dbReference>
<proteinExistence type="predicted"/>
<keyword evidence="6" id="KW-0902">Two-component regulatory system</keyword>
<dbReference type="InterPro" id="IPR001610">
    <property type="entry name" value="PAC"/>
</dbReference>
<dbReference type="InterPro" id="IPR036890">
    <property type="entry name" value="HATPase_C_sf"/>
</dbReference>
<dbReference type="InterPro" id="IPR003594">
    <property type="entry name" value="HATPase_dom"/>
</dbReference>
<feature type="domain" description="PAS" evidence="8">
    <location>
        <begin position="10"/>
        <end position="80"/>
    </location>
</feature>
<evidence type="ECO:0000259" key="8">
    <source>
        <dbReference type="PROSITE" id="PS50112"/>
    </source>
</evidence>
<dbReference type="InterPro" id="IPR035965">
    <property type="entry name" value="PAS-like_dom_sf"/>
</dbReference>
<dbReference type="PROSITE" id="PS50113">
    <property type="entry name" value="PAC"/>
    <property type="match status" value="1"/>
</dbReference>
<dbReference type="SUPFAM" id="SSF55785">
    <property type="entry name" value="PYP-like sensor domain (PAS domain)"/>
    <property type="match status" value="1"/>
</dbReference>
<dbReference type="InterPro" id="IPR005467">
    <property type="entry name" value="His_kinase_dom"/>
</dbReference>
<dbReference type="GO" id="GO:0000155">
    <property type="term" value="F:phosphorelay sensor kinase activity"/>
    <property type="evidence" value="ECO:0007669"/>
    <property type="project" value="InterPro"/>
</dbReference>
<dbReference type="InterPro" id="IPR013767">
    <property type="entry name" value="PAS_fold"/>
</dbReference>
<dbReference type="PROSITE" id="PS50109">
    <property type="entry name" value="HIS_KIN"/>
    <property type="match status" value="1"/>
</dbReference>
<dbReference type="EMBL" id="AOJI01000035">
    <property type="protein sequence ID" value="EMA65138.1"/>
    <property type="molecule type" value="Genomic_DNA"/>
</dbReference>
<dbReference type="Pfam" id="PF00512">
    <property type="entry name" value="HisKA"/>
    <property type="match status" value="1"/>
</dbReference>
<dbReference type="GO" id="GO:0006355">
    <property type="term" value="P:regulation of DNA-templated transcription"/>
    <property type="evidence" value="ECO:0007669"/>
    <property type="project" value="InterPro"/>
</dbReference>
<protein>
    <recommendedName>
        <fullName evidence="2">histidine kinase</fullName>
        <ecNumber evidence="2">2.7.13.3</ecNumber>
    </recommendedName>
</protein>
<comment type="catalytic activity">
    <reaction evidence="1">
        <text>ATP + protein L-histidine = ADP + protein N-phospho-L-histidine.</text>
        <dbReference type="EC" id="2.7.13.3"/>
    </reaction>
</comment>
<dbReference type="NCBIfam" id="TIGR00229">
    <property type="entry name" value="sensory_box"/>
    <property type="match status" value="1"/>
</dbReference>
<dbReference type="STRING" id="1230454.C461_14890"/>
<organism evidence="10 11">
    <name type="scientific">Halorubrum aidingense JCM 13560</name>
    <dbReference type="NCBI Taxonomy" id="1230454"/>
    <lineage>
        <taxon>Archaea</taxon>
        <taxon>Methanobacteriati</taxon>
        <taxon>Methanobacteriota</taxon>
        <taxon>Stenosarchaea group</taxon>
        <taxon>Halobacteria</taxon>
        <taxon>Halobacteriales</taxon>
        <taxon>Haloferacaceae</taxon>
        <taxon>Halorubrum</taxon>
    </lineage>
</organism>
<dbReference type="PATRIC" id="fig|1230454.4.peg.2997"/>
<sequence length="346" mass="38176">MTDGPRRDRTLRRYETIVESLDDAVYAVRPDGTIAYVNERYAEMKGVAREELIGTNIYDWVTEETAEKARRVRKEVAEGTRDAGAVEYEFLTADGDRFPVEMRFARVTDGAGEELDRVGVIRDVRDQRHREEALRRKNERLDEFASIVSHDLRNPLNVAVGRLELAREECDSAHLDEVARAHDRMEALIADLLTLARTGKDLEAAEPVDLAEFVRECWAGVETDGATVHVETDRTIRADRSRLKQLVENLVRNAVDHAGDGATVTIGDIDADGLVRGFFVADDGPGIPAADRERVFEAGYSTAAGGTGFGLSIVESVAEAHGWEARVTDASGGGARFEFTGVDVIE</sequence>
<dbReference type="CDD" id="cd00130">
    <property type="entry name" value="PAS"/>
    <property type="match status" value="1"/>
</dbReference>
<evidence type="ECO:0000256" key="2">
    <source>
        <dbReference type="ARBA" id="ARBA00012438"/>
    </source>
</evidence>
<keyword evidence="3" id="KW-0597">Phosphoprotein</keyword>
<dbReference type="InterPro" id="IPR000700">
    <property type="entry name" value="PAS-assoc_C"/>
</dbReference>
<dbReference type="InterPro" id="IPR000014">
    <property type="entry name" value="PAS"/>
</dbReference>
<comment type="caution">
    <text evidence="10">The sequence shown here is derived from an EMBL/GenBank/DDBJ whole genome shotgun (WGS) entry which is preliminary data.</text>
</comment>
<dbReference type="Gene3D" id="3.30.565.10">
    <property type="entry name" value="Histidine kinase-like ATPase, C-terminal domain"/>
    <property type="match status" value="1"/>
</dbReference>
<evidence type="ECO:0000313" key="11">
    <source>
        <dbReference type="Proteomes" id="UP000011575"/>
    </source>
</evidence>
<dbReference type="Gene3D" id="1.10.287.130">
    <property type="match status" value="1"/>
</dbReference>
<gene>
    <name evidence="10" type="ORF">C461_14890</name>
</gene>
<accession>M0P5P3</accession>
<keyword evidence="11" id="KW-1185">Reference proteome</keyword>
<dbReference type="Gene3D" id="3.30.450.20">
    <property type="entry name" value="PAS domain"/>
    <property type="match status" value="1"/>
</dbReference>
<dbReference type="CDD" id="cd00082">
    <property type="entry name" value="HisKA"/>
    <property type="match status" value="1"/>
</dbReference>
<feature type="domain" description="PAC" evidence="9">
    <location>
        <begin position="84"/>
        <end position="136"/>
    </location>
</feature>
<name>M0P5P3_9EURY</name>
<dbReference type="OrthoDB" id="8127at2157"/>
<reference evidence="10 11" key="1">
    <citation type="journal article" date="2014" name="PLoS Genet.">
        <title>Phylogenetically driven sequencing of extremely halophilic archaea reveals strategies for static and dynamic osmo-response.</title>
        <authorList>
            <person name="Becker E.A."/>
            <person name="Seitzer P.M."/>
            <person name="Tritt A."/>
            <person name="Larsen D."/>
            <person name="Krusor M."/>
            <person name="Yao A.I."/>
            <person name="Wu D."/>
            <person name="Madern D."/>
            <person name="Eisen J.A."/>
            <person name="Darling A.E."/>
            <person name="Facciotti M.T."/>
        </authorList>
    </citation>
    <scope>NUCLEOTIDE SEQUENCE [LARGE SCALE GENOMIC DNA]</scope>
    <source>
        <strain evidence="10 11">JCM 13560</strain>
    </source>
</reference>
<dbReference type="RefSeq" id="WP_008002594.1">
    <property type="nucleotide sequence ID" value="NZ_AOJI01000035.1"/>
</dbReference>
<dbReference type="PROSITE" id="PS50112">
    <property type="entry name" value="PAS"/>
    <property type="match status" value="1"/>
</dbReference>
<dbReference type="EC" id="2.7.13.3" evidence="2"/>
<evidence type="ECO:0000313" key="10">
    <source>
        <dbReference type="EMBL" id="EMA65138.1"/>
    </source>
</evidence>
<evidence type="ECO:0000259" key="9">
    <source>
        <dbReference type="PROSITE" id="PS50113"/>
    </source>
</evidence>
<dbReference type="SMART" id="SM00387">
    <property type="entry name" value="HATPase_c"/>
    <property type="match status" value="1"/>
</dbReference>
<dbReference type="SMART" id="SM00388">
    <property type="entry name" value="HisKA"/>
    <property type="match status" value="1"/>
</dbReference>
<dbReference type="Pfam" id="PF02518">
    <property type="entry name" value="HATPase_c"/>
    <property type="match status" value="1"/>
</dbReference>
<evidence type="ECO:0000256" key="3">
    <source>
        <dbReference type="ARBA" id="ARBA00022553"/>
    </source>
</evidence>
<dbReference type="Proteomes" id="UP000011575">
    <property type="component" value="Unassembled WGS sequence"/>
</dbReference>
<keyword evidence="4" id="KW-0808">Transferase</keyword>
<dbReference type="SUPFAM" id="SSF55874">
    <property type="entry name" value="ATPase domain of HSP90 chaperone/DNA topoisomerase II/histidine kinase"/>
    <property type="match status" value="1"/>
</dbReference>
<dbReference type="InterPro" id="IPR004358">
    <property type="entry name" value="Sig_transdc_His_kin-like_C"/>
</dbReference>
<dbReference type="PANTHER" id="PTHR43711">
    <property type="entry name" value="TWO-COMPONENT HISTIDINE KINASE"/>
    <property type="match status" value="1"/>
</dbReference>
<evidence type="ECO:0000256" key="5">
    <source>
        <dbReference type="ARBA" id="ARBA00022777"/>
    </source>
</evidence>
<evidence type="ECO:0000259" key="7">
    <source>
        <dbReference type="PROSITE" id="PS50109"/>
    </source>
</evidence>
<dbReference type="Pfam" id="PF00989">
    <property type="entry name" value="PAS"/>
    <property type="match status" value="1"/>
</dbReference>